<feature type="compositionally biased region" description="Basic and acidic residues" evidence="1">
    <location>
        <begin position="44"/>
        <end position="63"/>
    </location>
</feature>
<evidence type="ECO:0000313" key="2">
    <source>
        <dbReference type="EMBL" id="KAG2649055.1"/>
    </source>
</evidence>
<dbReference type="EMBL" id="CM029038">
    <property type="protein sequence ID" value="KAG2649055.1"/>
    <property type="molecule type" value="Genomic_DNA"/>
</dbReference>
<feature type="region of interest" description="Disordered" evidence="1">
    <location>
        <begin position="27"/>
        <end position="120"/>
    </location>
</feature>
<keyword evidence="3" id="KW-1185">Reference proteome</keyword>
<comment type="caution">
    <text evidence="2">The sequence shown here is derived from an EMBL/GenBank/DDBJ whole genome shotgun (WGS) entry which is preliminary data.</text>
</comment>
<organism evidence="2 3">
    <name type="scientific">Panicum virgatum</name>
    <name type="common">Blackwell switchgrass</name>
    <dbReference type="NCBI Taxonomy" id="38727"/>
    <lineage>
        <taxon>Eukaryota</taxon>
        <taxon>Viridiplantae</taxon>
        <taxon>Streptophyta</taxon>
        <taxon>Embryophyta</taxon>
        <taxon>Tracheophyta</taxon>
        <taxon>Spermatophyta</taxon>
        <taxon>Magnoliopsida</taxon>
        <taxon>Liliopsida</taxon>
        <taxon>Poales</taxon>
        <taxon>Poaceae</taxon>
        <taxon>PACMAD clade</taxon>
        <taxon>Panicoideae</taxon>
        <taxon>Panicodae</taxon>
        <taxon>Paniceae</taxon>
        <taxon>Panicinae</taxon>
        <taxon>Panicum</taxon>
        <taxon>Panicum sect. Hiantes</taxon>
    </lineage>
</organism>
<protein>
    <submittedName>
        <fullName evidence="2">Uncharacterized protein</fullName>
    </submittedName>
</protein>
<gene>
    <name evidence="2" type="ORF">PVAP13_1NG083525</name>
</gene>
<sequence>MCCACERGRGRGWPHAGLAVVGFQRHPASGQRGGRGAGLPACHRATDGVRKEEEREPVREHHWLPGWPKPPPVPGCRHGHGQRHGQGGCEEPRCSLRRARRGAGGGSGAAFAIARPDSLF</sequence>
<dbReference type="Proteomes" id="UP000823388">
    <property type="component" value="Chromosome 1N"/>
</dbReference>
<evidence type="ECO:0000313" key="3">
    <source>
        <dbReference type="Proteomes" id="UP000823388"/>
    </source>
</evidence>
<feature type="compositionally biased region" description="Low complexity" evidence="1">
    <location>
        <begin position="109"/>
        <end position="120"/>
    </location>
</feature>
<accession>A0A8T0WP39</accession>
<dbReference type="AlphaFoldDB" id="A0A8T0WP39"/>
<evidence type="ECO:0000256" key="1">
    <source>
        <dbReference type="SAM" id="MobiDB-lite"/>
    </source>
</evidence>
<name>A0A8T0WP39_PANVG</name>
<reference evidence="2" key="1">
    <citation type="submission" date="2020-05" db="EMBL/GenBank/DDBJ databases">
        <title>WGS assembly of Panicum virgatum.</title>
        <authorList>
            <person name="Lovell J.T."/>
            <person name="Jenkins J."/>
            <person name="Shu S."/>
            <person name="Juenger T.E."/>
            <person name="Schmutz J."/>
        </authorList>
    </citation>
    <scope>NUCLEOTIDE SEQUENCE</scope>
    <source>
        <strain evidence="2">AP13</strain>
    </source>
</reference>
<proteinExistence type="predicted"/>